<feature type="transmembrane region" description="Helical" evidence="6">
    <location>
        <begin position="373"/>
        <end position="394"/>
    </location>
</feature>
<feature type="transmembrane region" description="Helical" evidence="6">
    <location>
        <begin position="344"/>
        <end position="366"/>
    </location>
</feature>
<reference evidence="8 9" key="1">
    <citation type="submission" date="2023-06" db="EMBL/GenBank/DDBJ databases">
        <title>Black Yeasts Isolated from many extreme environments.</title>
        <authorList>
            <person name="Coleine C."/>
            <person name="Stajich J.E."/>
            <person name="Selbmann L."/>
        </authorList>
    </citation>
    <scope>NUCLEOTIDE SEQUENCE [LARGE SCALE GENOMIC DNA]</scope>
    <source>
        <strain evidence="8 9">CCFEE 5887</strain>
    </source>
</reference>
<name>A0AAV9Q134_9PEZI</name>
<keyword evidence="4 6" id="KW-1133">Transmembrane helix</keyword>
<keyword evidence="5 6" id="KW-0472">Membrane</keyword>
<gene>
    <name evidence="8" type="ORF">LTR25_007371</name>
</gene>
<dbReference type="InterPro" id="IPR036259">
    <property type="entry name" value="MFS_trans_sf"/>
</dbReference>
<sequence length="514" mass="55289">MVKDIKGEEDASFYAGLLISAFAMAEASTAMIWGNISDRYGRKPIILVALAGTALSSLIFGFAKRYWVALLARVIGGALNGNVAVMQTMVAEMIKNPKHEPAAYAVQPFMWSLGSIVGSALGGFTAQPAQSYPTLFSPDGIFGEYPYLLPNLVAVVAILIAMIQGWLLLEETNPRVLFRTTPLQEQSRHEEPISERTPLVRSRFRRESAVESIAVSLGRNSIRGSTRGSVSYAASSAPLPNDQAFDLRRASFASISSFKPLIGLAPTISNAVVEDDEDQAAPDESIKAFNKSVIFWTVALVLMCYHQMAFYSLYPVYLLDDPQGTNRHLDLVGGLGLTLPKVGVFLAANSILSLFFQGVIFPIYVGRLGVWRAVLSLTILTPLAHILAPFVSALPNPALGLWALLALQSFTCIIIFPCLLILLKNATESPLVLGKVNGLAMSACSAARTVAPPLGGIVYSSLGSAAAWWSCAIFSIAAIVQLLFAPRPEEDNATILRRASVVVEAPPMADNARD</sequence>
<proteinExistence type="predicted"/>
<dbReference type="Proteomes" id="UP001345827">
    <property type="component" value="Unassembled WGS sequence"/>
</dbReference>
<feature type="transmembrane region" description="Helical" evidence="6">
    <location>
        <begin position="69"/>
        <end position="90"/>
    </location>
</feature>
<accession>A0AAV9Q134</accession>
<dbReference type="AlphaFoldDB" id="A0AAV9Q134"/>
<feature type="transmembrane region" description="Helical" evidence="6">
    <location>
        <begin position="147"/>
        <end position="169"/>
    </location>
</feature>
<organism evidence="8 9">
    <name type="scientific">Vermiconidia calcicola</name>
    <dbReference type="NCBI Taxonomy" id="1690605"/>
    <lineage>
        <taxon>Eukaryota</taxon>
        <taxon>Fungi</taxon>
        <taxon>Dikarya</taxon>
        <taxon>Ascomycota</taxon>
        <taxon>Pezizomycotina</taxon>
        <taxon>Dothideomycetes</taxon>
        <taxon>Dothideomycetidae</taxon>
        <taxon>Mycosphaerellales</taxon>
        <taxon>Extremaceae</taxon>
        <taxon>Vermiconidia</taxon>
    </lineage>
</organism>
<dbReference type="Gene3D" id="1.20.1250.20">
    <property type="entry name" value="MFS general substrate transporter like domains"/>
    <property type="match status" value="1"/>
</dbReference>
<evidence type="ECO:0000256" key="2">
    <source>
        <dbReference type="ARBA" id="ARBA00022448"/>
    </source>
</evidence>
<dbReference type="PANTHER" id="PTHR23504:SF2">
    <property type="entry name" value="TRANSPORTER, PUTATIVE (AFU_ORTHOLOGUE AFUA_8G04150)-RELATED"/>
    <property type="match status" value="1"/>
</dbReference>
<protein>
    <recommendedName>
        <fullName evidence="7">Major facilitator superfamily (MFS) profile domain-containing protein</fullName>
    </recommendedName>
</protein>
<dbReference type="EMBL" id="JAXLQG010000013">
    <property type="protein sequence ID" value="KAK5533505.1"/>
    <property type="molecule type" value="Genomic_DNA"/>
</dbReference>
<dbReference type="InterPro" id="IPR020846">
    <property type="entry name" value="MFS_dom"/>
</dbReference>
<keyword evidence="9" id="KW-1185">Reference proteome</keyword>
<dbReference type="InterPro" id="IPR001958">
    <property type="entry name" value="Tet-R_TetA/multi-R_MdtG-like"/>
</dbReference>
<dbReference type="PANTHER" id="PTHR23504">
    <property type="entry name" value="MAJOR FACILITATOR SUPERFAMILY DOMAIN-CONTAINING PROTEIN 10"/>
    <property type="match status" value="1"/>
</dbReference>
<feature type="transmembrane region" description="Helical" evidence="6">
    <location>
        <begin position="12"/>
        <end position="33"/>
    </location>
</feature>
<evidence type="ECO:0000259" key="7">
    <source>
        <dbReference type="PROSITE" id="PS50850"/>
    </source>
</evidence>
<dbReference type="InterPro" id="IPR011701">
    <property type="entry name" value="MFS"/>
</dbReference>
<feature type="transmembrane region" description="Helical" evidence="6">
    <location>
        <begin position="293"/>
        <end position="314"/>
    </location>
</feature>
<feature type="domain" description="Major facilitator superfamily (MFS) profile" evidence="7">
    <location>
        <begin position="1"/>
        <end position="489"/>
    </location>
</feature>
<feature type="transmembrane region" description="Helical" evidence="6">
    <location>
        <begin position="466"/>
        <end position="485"/>
    </location>
</feature>
<feature type="transmembrane region" description="Helical" evidence="6">
    <location>
        <begin position="45"/>
        <end position="63"/>
    </location>
</feature>
<feature type="transmembrane region" description="Helical" evidence="6">
    <location>
        <begin position="400"/>
        <end position="423"/>
    </location>
</feature>
<keyword evidence="3 6" id="KW-0812">Transmembrane</keyword>
<evidence type="ECO:0000256" key="6">
    <source>
        <dbReference type="SAM" id="Phobius"/>
    </source>
</evidence>
<comment type="subcellular location">
    <subcellularLocation>
        <location evidence="1">Membrane</location>
        <topology evidence="1">Multi-pass membrane protein</topology>
    </subcellularLocation>
</comment>
<evidence type="ECO:0000256" key="5">
    <source>
        <dbReference type="ARBA" id="ARBA00023136"/>
    </source>
</evidence>
<evidence type="ECO:0000256" key="3">
    <source>
        <dbReference type="ARBA" id="ARBA00022692"/>
    </source>
</evidence>
<dbReference type="SUPFAM" id="SSF103473">
    <property type="entry name" value="MFS general substrate transporter"/>
    <property type="match status" value="1"/>
</dbReference>
<evidence type="ECO:0000313" key="8">
    <source>
        <dbReference type="EMBL" id="KAK5533505.1"/>
    </source>
</evidence>
<dbReference type="Pfam" id="PF07690">
    <property type="entry name" value="MFS_1"/>
    <property type="match status" value="1"/>
</dbReference>
<evidence type="ECO:0000256" key="1">
    <source>
        <dbReference type="ARBA" id="ARBA00004141"/>
    </source>
</evidence>
<evidence type="ECO:0000313" key="9">
    <source>
        <dbReference type="Proteomes" id="UP001345827"/>
    </source>
</evidence>
<dbReference type="PRINTS" id="PR01035">
    <property type="entry name" value="TCRTETA"/>
</dbReference>
<dbReference type="GO" id="GO:0022857">
    <property type="term" value="F:transmembrane transporter activity"/>
    <property type="evidence" value="ECO:0007669"/>
    <property type="project" value="InterPro"/>
</dbReference>
<feature type="transmembrane region" description="Helical" evidence="6">
    <location>
        <begin position="435"/>
        <end position="454"/>
    </location>
</feature>
<dbReference type="GO" id="GO:0016020">
    <property type="term" value="C:membrane"/>
    <property type="evidence" value="ECO:0007669"/>
    <property type="project" value="UniProtKB-SubCell"/>
</dbReference>
<keyword evidence="2" id="KW-0813">Transport</keyword>
<dbReference type="PROSITE" id="PS50850">
    <property type="entry name" value="MFS"/>
    <property type="match status" value="1"/>
</dbReference>
<evidence type="ECO:0000256" key="4">
    <source>
        <dbReference type="ARBA" id="ARBA00022989"/>
    </source>
</evidence>
<comment type="caution">
    <text evidence="8">The sequence shown here is derived from an EMBL/GenBank/DDBJ whole genome shotgun (WGS) entry which is preliminary data.</text>
</comment>